<dbReference type="AlphaFoldDB" id="A0AAF0IUD0"/>
<feature type="transmembrane region" description="Helical" evidence="2">
    <location>
        <begin position="229"/>
        <end position="252"/>
    </location>
</feature>
<name>A0AAF0IUD0_9BASI</name>
<evidence type="ECO:0000313" key="4">
    <source>
        <dbReference type="Proteomes" id="UP001214603"/>
    </source>
</evidence>
<feature type="transmembrane region" description="Helical" evidence="2">
    <location>
        <begin position="363"/>
        <end position="383"/>
    </location>
</feature>
<sequence length="478" mass="54755">MPLPSWLRKPVLPIPPEYNPVTAFVPRLPTLMDFVPFPVPRHNVVLEFFQRMGFKTLQYGPVGMNSVVLIDECLRLYIDILVLTVIVYTLYYATASASPQVRRATAFVACGCVLFWPLVVGRGQSAVFNFFRPAIGFRSSLLAWDIFQIRPMHEVKSWSRTLFVAHLWFFPKEEEQLAEREKREGFKRDPRIQSLKQLPVGLVQFFFALLLLLTIPPKEVYANMHWLTYRVYCFTFGVDIFMLLSSGGLFLFNMFGLITGIEQEAMFQNPFFTTRLRHFWSRWNRAIATVLHRVIFGGKKTFQTLDQRKAMEKRKAGEAQGASTAVDAQGGSAQQRKRAAGSSQAEPAAAPSKRDVSSFLTKSGLALATFFVSGLFHEYLLFFASPYKFGYNTVFFMLNGLGTVLSSAVERFCPSLHRRIPGWLRCIIMLIFYACVSPFFFAPFIESNFFAHFQEMAFTILPSDMPRPRPMFVYLFGE</sequence>
<feature type="transmembrane region" description="Helical" evidence="2">
    <location>
        <begin position="198"/>
        <end position="217"/>
    </location>
</feature>
<feature type="transmembrane region" description="Helical" evidence="2">
    <location>
        <begin position="422"/>
        <end position="445"/>
    </location>
</feature>
<evidence type="ECO:0000256" key="1">
    <source>
        <dbReference type="SAM" id="MobiDB-lite"/>
    </source>
</evidence>
<keyword evidence="2" id="KW-1133">Transmembrane helix</keyword>
<dbReference type="GO" id="GO:0006629">
    <property type="term" value="P:lipid metabolic process"/>
    <property type="evidence" value="ECO:0007669"/>
    <property type="project" value="InterPro"/>
</dbReference>
<dbReference type="GO" id="GO:0008374">
    <property type="term" value="F:O-acyltransferase activity"/>
    <property type="evidence" value="ECO:0007669"/>
    <property type="project" value="InterPro"/>
</dbReference>
<keyword evidence="4" id="KW-1185">Reference proteome</keyword>
<dbReference type="InterPro" id="IPR044851">
    <property type="entry name" value="Wax_synthase"/>
</dbReference>
<keyword evidence="2" id="KW-0472">Membrane</keyword>
<accession>A0AAF0IUD0</accession>
<feature type="transmembrane region" description="Helical" evidence="2">
    <location>
        <begin position="104"/>
        <end position="120"/>
    </location>
</feature>
<proteinExistence type="predicted"/>
<feature type="transmembrane region" description="Helical" evidence="2">
    <location>
        <begin position="389"/>
        <end position="410"/>
    </location>
</feature>
<organism evidence="3 4">
    <name type="scientific">Malassezia obtusa</name>
    <dbReference type="NCBI Taxonomy" id="76774"/>
    <lineage>
        <taxon>Eukaryota</taxon>
        <taxon>Fungi</taxon>
        <taxon>Dikarya</taxon>
        <taxon>Basidiomycota</taxon>
        <taxon>Ustilaginomycotina</taxon>
        <taxon>Malasseziomycetes</taxon>
        <taxon>Malasseziales</taxon>
        <taxon>Malasseziaceae</taxon>
        <taxon>Malassezia</taxon>
    </lineage>
</organism>
<dbReference type="PANTHER" id="PTHR31595:SF57">
    <property type="entry name" value="OS04G0481900 PROTEIN"/>
    <property type="match status" value="1"/>
</dbReference>
<feature type="compositionally biased region" description="Low complexity" evidence="1">
    <location>
        <begin position="340"/>
        <end position="349"/>
    </location>
</feature>
<evidence type="ECO:0008006" key="5">
    <source>
        <dbReference type="Google" id="ProtNLM"/>
    </source>
</evidence>
<dbReference type="EMBL" id="CP119941">
    <property type="protein sequence ID" value="WFD04398.1"/>
    <property type="molecule type" value="Genomic_DNA"/>
</dbReference>
<gene>
    <name evidence="3" type="ORF">MOBT1_003107</name>
</gene>
<feature type="region of interest" description="Disordered" evidence="1">
    <location>
        <begin position="316"/>
        <end position="349"/>
    </location>
</feature>
<dbReference type="PANTHER" id="PTHR31595">
    <property type="entry name" value="LONG-CHAIN-ALCOHOL O-FATTY-ACYLTRANSFERASE 3-RELATED"/>
    <property type="match status" value="1"/>
</dbReference>
<evidence type="ECO:0000256" key="2">
    <source>
        <dbReference type="SAM" id="Phobius"/>
    </source>
</evidence>
<evidence type="ECO:0000313" key="3">
    <source>
        <dbReference type="EMBL" id="WFD04398.1"/>
    </source>
</evidence>
<reference evidence="3" key="1">
    <citation type="submission" date="2023-03" db="EMBL/GenBank/DDBJ databases">
        <title>Mating type loci evolution in Malassezia.</title>
        <authorList>
            <person name="Coelho M.A."/>
        </authorList>
    </citation>
    <scope>NUCLEOTIDE SEQUENCE</scope>
    <source>
        <strain evidence="3">CBS 7876</strain>
    </source>
</reference>
<feature type="transmembrane region" description="Helical" evidence="2">
    <location>
        <begin position="74"/>
        <end position="92"/>
    </location>
</feature>
<keyword evidence="2" id="KW-0812">Transmembrane</keyword>
<dbReference type="Proteomes" id="UP001214603">
    <property type="component" value="Chromosome 8"/>
</dbReference>
<protein>
    <recommendedName>
        <fullName evidence="5">Wax synthase domain-containing protein</fullName>
    </recommendedName>
</protein>